<accession>A0A427AYW1</accession>
<protein>
    <submittedName>
        <fullName evidence="3">Uncharacterized protein</fullName>
    </submittedName>
</protein>
<feature type="coiled-coil region" evidence="1">
    <location>
        <begin position="239"/>
        <end position="273"/>
    </location>
</feature>
<reference evidence="3 4" key="1">
    <citation type="journal article" date="2014" name="Agronomy (Basel)">
        <title>A Draft Genome Sequence for Ensete ventricosum, the Drought-Tolerant Tree Against Hunger.</title>
        <authorList>
            <person name="Harrison J."/>
            <person name="Moore K.A."/>
            <person name="Paszkiewicz K."/>
            <person name="Jones T."/>
            <person name="Grant M."/>
            <person name="Ambacheew D."/>
            <person name="Muzemil S."/>
            <person name="Studholme D.J."/>
        </authorList>
    </citation>
    <scope>NUCLEOTIDE SEQUENCE [LARGE SCALE GENOMIC DNA]</scope>
</reference>
<evidence type="ECO:0000256" key="2">
    <source>
        <dbReference type="SAM" id="MobiDB-lite"/>
    </source>
</evidence>
<feature type="region of interest" description="Disordered" evidence="2">
    <location>
        <begin position="1"/>
        <end position="43"/>
    </location>
</feature>
<evidence type="ECO:0000256" key="1">
    <source>
        <dbReference type="SAM" id="Coils"/>
    </source>
</evidence>
<organism evidence="3 4">
    <name type="scientific">Ensete ventricosum</name>
    <name type="common">Abyssinian banana</name>
    <name type="synonym">Musa ensete</name>
    <dbReference type="NCBI Taxonomy" id="4639"/>
    <lineage>
        <taxon>Eukaryota</taxon>
        <taxon>Viridiplantae</taxon>
        <taxon>Streptophyta</taxon>
        <taxon>Embryophyta</taxon>
        <taxon>Tracheophyta</taxon>
        <taxon>Spermatophyta</taxon>
        <taxon>Magnoliopsida</taxon>
        <taxon>Liliopsida</taxon>
        <taxon>Zingiberales</taxon>
        <taxon>Musaceae</taxon>
        <taxon>Ensete</taxon>
    </lineage>
</organism>
<keyword evidence="1" id="KW-0175">Coiled coil</keyword>
<dbReference type="EMBL" id="AMZH03000908">
    <property type="protein sequence ID" value="RRT81452.1"/>
    <property type="molecule type" value="Genomic_DNA"/>
</dbReference>
<comment type="caution">
    <text evidence="3">The sequence shown here is derived from an EMBL/GenBank/DDBJ whole genome shotgun (WGS) entry which is preliminary data.</text>
</comment>
<evidence type="ECO:0000313" key="3">
    <source>
        <dbReference type="EMBL" id="RRT81452.1"/>
    </source>
</evidence>
<proteinExistence type="predicted"/>
<sequence>MRRRKKAACVDSHSDSRLPKRQAAGPSDEGSHESIPEEYTLRAPLPGQRPYNLGYAELSILVDALEVGMCFPLHPTIEECLRLAGAPTNNKGWKAQYFFISGPSWGFKVDWSVHPISNILPCLSEEESTLANRLKKIFSLSQAIGDMTELWLVEAGLSPAFQGAMDLSSLCGMPKMFAGKSTPTARTGYHYQMALLDRVHDVGRLVTIMGHRATGLREEIENLKYGCDPEQVAMAKQQSNEVERQAAGLKVDNKKLMAQLVEATKRLELSKKELTDVRVDLAVAQRDLKEQRPDHRKSNDDLLKTMKENEMLKAELPKKSIEDYMEFIKF</sequence>
<name>A0A427AYW1_ENSVE</name>
<dbReference type="Proteomes" id="UP000287651">
    <property type="component" value="Unassembled WGS sequence"/>
</dbReference>
<dbReference type="AlphaFoldDB" id="A0A427AYW1"/>
<evidence type="ECO:0000313" key="4">
    <source>
        <dbReference type="Proteomes" id="UP000287651"/>
    </source>
</evidence>
<gene>
    <name evidence="3" type="ORF">B296_00000578</name>
</gene>